<sequence length="171" mass="20313">MTEIEKDKVENEEKKTKTDDDGVEDVEKKTETEDYRIKSVEMKTETEDYRIKSVEMKTETDDDGVDDVEEKTETENDRVQRSIDGSHQRAIKTIPFDVKMRQKEDIKVVGILKEERLKNHYENRNEISYKHFVKCYKLIVKLCCLCFHKIYLLLRLGLGLHWITDDSKNYA</sequence>
<feature type="compositionally biased region" description="Basic and acidic residues" evidence="1">
    <location>
        <begin position="71"/>
        <end position="84"/>
    </location>
</feature>
<feature type="region of interest" description="Disordered" evidence="1">
    <location>
        <begin position="1"/>
        <end position="31"/>
    </location>
</feature>
<protein>
    <submittedName>
        <fullName evidence="2">Uncharacterized protein</fullName>
    </submittedName>
</protein>
<comment type="caution">
    <text evidence="2">The sequence shown here is derived from an EMBL/GenBank/DDBJ whole genome shotgun (WGS) entry which is preliminary data.</text>
</comment>
<gene>
    <name evidence="2" type="ORF">O3M35_001048</name>
</gene>
<name>A0AAW1DNY0_9HEMI</name>
<evidence type="ECO:0000313" key="3">
    <source>
        <dbReference type="Proteomes" id="UP001461498"/>
    </source>
</evidence>
<proteinExistence type="predicted"/>
<feature type="compositionally biased region" description="Acidic residues" evidence="1">
    <location>
        <begin position="60"/>
        <end position="70"/>
    </location>
</feature>
<reference evidence="2 3" key="1">
    <citation type="submission" date="2022-12" db="EMBL/GenBank/DDBJ databases">
        <title>Chromosome-level genome assembly of true bugs.</title>
        <authorList>
            <person name="Ma L."/>
            <person name="Li H."/>
        </authorList>
    </citation>
    <scope>NUCLEOTIDE SEQUENCE [LARGE SCALE GENOMIC DNA]</scope>
    <source>
        <strain evidence="2">Lab_2022b</strain>
    </source>
</reference>
<feature type="region of interest" description="Disordered" evidence="1">
    <location>
        <begin position="51"/>
        <end position="84"/>
    </location>
</feature>
<keyword evidence="3" id="KW-1185">Reference proteome</keyword>
<dbReference type="AlphaFoldDB" id="A0AAW1DNY0"/>
<dbReference type="EMBL" id="JAPXFL010000001">
    <property type="protein sequence ID" value="KAK9512674.1"/>
    <property type="molecule type" value="Genomic_DNA"/>
</dbReference>
<evidence type="ECO:0000313" key="2">
    <source>
        <dbReference type="EMBL" id="KAK9512674.1"/>
    </source>
</evidence>
<accession>A0AAW1DNY0</accession>
<organism evidence="2 3">
    <name type="scientific">Rhynocoris fuscipes</name>
    <dbReference type="NCBI Taxonomy" id="488301"/>
    <lineage>
        <taxon>Eukaryota</taxon>
        <taxon>Metazoa</taxon>
        <taxon>Ecdysozoa</taxon>
        <taxon>Arthropoda</taxon>
        <taxon>Hexapoda</taxon>
        <taxon>Insecta</taxon>
        <taxon>Pterygota</taxon>
        <taxon>Neoptera</taxon>
        <taxon>Paraneoptera</taxon>
        <taxon>Hemiptera</taxon>
        <taxon>Heteroptera</taxon>
        <taxon>Panheteroptera</taxon>
        <taxon>Cimicomorpha</taxon>
        <taxon>Reduviidae</taxon>
        <taxon>Harpactorinae</taxon>
        <taxon>Harpactorini</taxon>
        <taxon>Rhynocoris</taxon>
    </lineage>
</organism>
<evidence type="ECO:0000256" key="1">
    <source>
        <dbReference type="SAM" id="MobiDB-lite"/>
    </source>
</evidence>
<dbReference type="Proteomes" id="UP001461498">
    <property type="component" value="Unassembled WGS sequence"/>
</dbReference>